<dbReference type="CDD" id="cd04301">
    <property type="entry name" value="NAT_SF"/>
    <property type="match status" value="1"/>
</dbReference>
<dbReference type="PROSITE" id="PS51729">
    <property type="entry name" value="GNAT_YJDJ"/>
    <property type="match status" value="1"/>
</dbReference>
<dbReference type="InterPro" id="IPR016181">
    <property type="entry name" value="Acyl_CoA_acyltransferase"/>
</dbReference>
<dbReference type="Proteomes" id="UP000614811">
    <property type="component" value="Unassembled WGS sequence"/>
</dbReference>
<gene>
    <name evidence="2" type="ORF">GCM10008090_17200</name>
</gene>
<dbReference type="PANTHER" id="PTHR31435">
    <property type="entry name" value="PROTEIN NATD1"/>
    <property type="match status" value="1"/>
</dbReference>
<comment type="caution">
    <text evidence="2">The sequence shown here is derived from an EMBL/GenBank/DDBJ whole genome shotgun (WGS) entry which is preliminary data.</text>
</comment>
<dbReference type="RefSeq" id="WP_189399851.1">
    <property type="nucleotide sequence ID" value="NZ_BMXA01000002.1"/>
</dbReference>
<evidence type="ECO:0000259" key="1">
    <source>
        <dbReference type="PROSITE" id="PS51729"/>
    </source>
</evidence>
<dbReference type="InterPro" id="IPR045057">
    <property type="entry name" value="Gcn5-rel_NAT"/>
</dbReference>
<evidence type="ECO:0000313" key="3">
    <source>
        <dbReference type="Proteomes" id="UP000614811"/>
    </source>
</evidence>
<reference evidence="2" key="2">
    <citation type="submission" date="2020-09" db="EMBL/GenBank/DDBJ databases">
        <authorList>
            <person name="Sun Q."/>
            <person name="Kim S."/>
        </authorList>
    </citation>
    <scope>NUCLEOTIDE SEQUENCE</scope>
    <source>
        <strain evidence="2">KCTC 12711</strain>
    </source>
</reference>
<sequence>MPEFQIQHQPEQNLFFVPLDDGQSAFIKYRHSDDRSASSEVDFWSTFVPDSYRGQGLAAQLVDHAFAWAEDNGYHIRTSCWYAAKRMQARQQA</sequence>
<dbReference type="Gene3D" id="3.40.630.30">
    <property type="match status" value="1"/>
</dbReference>
<dbReference type="SUPFAM" id="SSF55729">
    <property type="entry name" value="Acyl-CoA N-acyltransferases (Nat)"/>
    <property type="match status" value="1"/>
</dbReference>
<dbReference type="EMBL" id="BMXA01000002">
    <property type="protein sequence ID" value="GHA07932.1"/>
    <property type="molecule type" value="Genomic_DNA"/>
</dbReference>
<dbReference type="InterPro" id="IPR031165">
    <property type="entry name" value="GNAT_YJDJ"/>
</dbReference>
<dbReference type="PANTHER" id="PTHR31435:SF9">
    <property type="entry name" value="PROTEIN NATD1"/>
    <property type="match status" value="1"/>
</dbReference>
<keyword evidence="3" id="KW-1185">Reference proteome</keyword>
<feature type="domain" description="N-acetyltransferase" evidence="1">
    <location>
        <begin position="7"/>
        <end position="93"/>
    </location>
</feature>
<protein>
    <recommendedName>
        <fullName evidence="1">N-acetyltransferase domain-containing protein</fullName>
    </recommendedName>
</protein>
<organism evidence="2 3">
    <name type="scientific">Arenicella chitinivorans</name>
    <dbReference type="NCBI Taxonomy" id="1329800"/>
    <lineage>
        <taxon>Bacteria</taxon>
        <taxon>Pseudomonadati</taxon>
        <taxon>Pseudomonadota</taxon>
        <taxon>Gammaproteobacteria</taxon>
        <taxon>Arenicellales</taxon>
        <taxon>Arenicellaceae</taxon>
        <taxon>Arenicella</taxon>
    </lineage>
</organism>
<dbReference type="Pfam" id="PF14542">
    <property type="entry name" value="Acetyltransf_CG"/>
    <property type="match status" value="1"/>
</dbReference>
<evidence type="ECO:0000313" key="2">
    <source>
        <dbReference type="EMBL" id="GHA07932.1"/>
    </source>
</evidence>
<reference evidence="2" key="1">
    <citation type="journal article" date="2014" name="Int. J. Syst. Evol. Microbiol.">
        <title>Complete genome sequence of Corynebacterium casei LMG S-19264T (=DSM 44701T), isolated from a smear-ripened cheese.</title>
        <authorList>
            <consortium name="US DOE Joint Genome Institute (JGI-PGF)"/>
            <person name="Walter F."/>
            <person name="Albersmeier A."/>
            <person name="Kalinowski J."/>
            <person name="Ruckert C."/>
        </authorList>
    </citation>
    <scope>NUCLEOTIDE SEQUENCE</scope>
    <source>
        <strain evidence="2">KCTC 12711</strain>
    </source>
</reference>
<accession>A0A918VLE3</accession>
<dbReference type="AlphaFoldDB" id="A0A918VLE3"/>
<proteinExistence type="predicted"/>
<name>A0A918VLE3_9GAMM</name>